<dbReference type="Pfam" id="PF09712">
    <property type="entry name" value="PHA_synth_III_E"/>
    <property type="match status" value="1"/>
</dbReference>
<evidence type="ECO:0000313" key="5">
    <source>
        <dbReference type="EMBL" id="OWQ49380.1"/>
    </source>
</evidence>
<dbReference type="NCBIfam" id="TIGR01834">
    <property type="entry name" value="PHA_synth_III_E"/>
    <property type="match status" value="1"/>
</dbReference>
<gene>
    <name evidence="5" type="ORF">CEE60_19890</name>
</gene>
<name>A0A246HIJ8_STEMA</name>
<evidence type="ECO:0000256" key="4">
    <source>
        <dbReference type="SAM" id="MobiDB-lite"/>
    </source>
</evidence>
<dbReference type="UniPathway" id="UPA00917"/>
<dbReference type="InterPro" id="IPR010123">
    <property type="entry name" value="PHA_synth_III_E"/>
</dbReference>
<sequence>MTTAGSGSGAGDVEALARQYFSAWGDALRHAAAPPGHAAGPEGQGNWQQAIDWWAQMMPNAASGPADEAVHRFREQAGGWYGTMQQVAAQFAGRDTTSAEVAQAWRTAVLGQGDGLLQWMLQGARGHTHPEGPDLLQLLETLQRQLGPWLQSPAFGPGREHQARWQALLRAQQDYQAHSRDYVEQIKQALDDAFTLFEQRLAEHEQPGNQLTSARAMFDLWIDAAEEAYAKVALSEPFQAVYAALGNAQMRLRAATQQEIERLTESFGLPTRTEMDAAHRRIAELERLVRRMAGGAGPGRPATPPVAPKKAAPKKAVSKKAASAQSKPPMRAKAAKAGNAGKAAAATKPLKPTSKPRKRSA</sequence>
<organism evidence="5 6">
    <name type="scientific">Stenotrophomonas maltophilia</name>
    <name type="common">Pseudomonas maltophilia</name>
    <name type="synonym">Xanthomonas maltophilia</name>
    <dbReference type="NCBI Taxonomy" id="40324"/>
    <lineage>
        <taxon>Bacteria</taxon>
        <taxon>Pseudomonadati</taxon>
        <taxon>Pseudomonadota</taxon>
        <taxon>Gammaproteobacteria</taxon>
        <taxon>Lysobacterales</taxon>
        <taxon>Lysobacteraceae</taxon>
        <taxon>Stenotrophomonas</taxon>
        <taxon>Stenotrophomonas maltophilia group</taxon>
    </lineage>
</organism>
<dbReference type="EMBL" id="NIVS01000060">
    <property type="protein sequence ID" value="OWQ49380.1"/>
    <property type="molecule type" value="Genomic_DNA"/>
</dbReference>
<feature type="region of interest" description="Disordered" evidence="4">
    <location>
        <begin position="293"/>
        <end position="361"/>
    </location>
</feature>
<dbReference type="OrthoDB" id="6115526at2"/>
<comment type="pathway">
    <text evidence="1">Biopolymer metabolism; poly-(R)-3-hydroxybutanoate biosynthesis.</text>
</comment>
<evidence type="ECO:0000256" key="3">
    <source>
        <dbReference type="ARBA" id="ARBA00022752"/>
    </source>
</evidence>
<feature type="compositionally biased region" description="Low complexity" evidence="4">
    <location>
        <begin position="319"/>
        <end position="329"/>
    </location>
</feature>
<evidence type="ECO:0000256" key="2">
    <source>
        <dbReference type="ARBA" id="ARBA00019066"/>
    </source>
</evidence>
<protein>
    <recommendedName>
        <fullName evidence="2">Poly(3-hydroxyalkanoate) polymerase subunit PhaE</fullName>
    </recommendedName>
</protein>
<dbReference type="GO" id="GO:0042619">
    <property type="term" value="P:poly-hydroxybutyrate biosynthetic process"/>
    <property type="evidence" value="ECO:0007669"/>
    <property type="project" value="UniProtKB-KW"/>
</dbReference>
<comment type="caution">
    <text evidence="5">The sequence shown here is derived from an EMBL/GenBank/DDBJ whole genome shotgun (WGS) entry which is preliminary data.</text>
</comment>
<dbReference type="AlphaFoldDB" id="A0A246HIJ8"/>
<dbReference type="Proteomes" id="UP000198157">
    <property type="component" value="Unassembled WGS sequence"/>
</dbReference>
<evidence type="ECO:0000313" key="6">
    <source>
        <dbReference type="Proteomes" id="UP000198157"/>
    </source>
</evidence>
<proteinExistence type="predicted"/>
<feature type="compositionally biased region" description="Low complexity" evidence="4">
    <location>
        <begin position="335"/>
        <end position="346"/>
    </location>
</feature>
<keyword evidence="3" id="KW-0583">PHB biosynthesis</keyword>
<reference evidence="5 6" key="1">
    <citation type="submission" date="2017-06" db="EMBL/GenBank/DDBJ databases">
        <authorList>
            <person name="Kim H.J."/>
            <person name="Triplett B.A."/>
        </authorList>
    </citation>
    <scope>NUCLEOTIDE SEQUENCE [LARGE SCALE GENOMIC DNA]</scope>
    <source>
        <strain evidence="5 6">13146</strain>
    </source>
</reference>
<evidence type="ECO:0000256" key="1">
    <source>
        <dbReference type="ARBA" id="ARBA00004683"/>
    </source>
</evidence>
<accession>A0A246HIJ8</accession>